<evidence type="ECO:0000256" key="3">
    <source>
        <dbReference type="ARBA" id="ARBA00022630"/>
    </source>
</evidence>
<dbReference type="InterPro" id="IPR007867">
    <property type="entry name" value="GMC_OxRtase_C"/>
</dbReference>
<dbReference type="PROSITE" id="PS51257">
    <property type="entry name" value="PROKAR_LIPOPROTEIN"/>
    <property type="match status" value="1"/>
</dbReference>
<evidence type="ECO:0000256" key="1">
    <source>
        <dbReference type="ARBA" id="ARBA00001974"/>
    </source>
</evidence>
<dbReference type="GO" id="GO:0019285">
    <property type="term" value="P:glycine betaine biosynthetic process from choline"/>
    <property type="evidence" value="ECO:0007669"/>
    <property type="project" value="TreeGrafter"/>
</dbReference>
<sequence length="501" mass="53067">MRYDSVIIGGGSAGCVLANRLSEASARTVLLLEAGDAPRATDYPPALADADRLGGGADYDWGYRSEPGRLGCTIAAQAARVLGGGSAINAAVAKRALPADFARWRKHGLRDWDFAQVLECYRALENTPTGADEWHGRCGPFPIRQPSPADVATPLRAFVEAGREAGFHAIDDFNGPVQHGVGIDPMNVVDGVRQNTGIVYLPDNVRSRANLTIRGGVMADRIEFDGSRATRLRLAGGEAVEADVFILCAGVYGSPAILMRSGIGPAGDLERLGIDVVADLPVGRRLLDHPFYYNRYALKAEAGKMHPARAATIWTRSAEAADGALDLQVTASNFEGPESPTSRGLTLAVAVTEPKSAGTLMLRSRDPLTPPVIDYNLLADPSDRRRIVEGFGLARRIAGSAPLAELIDHELVPGAEIIDGAAALQAIERELDTFHHGCGTVAMGGNRNPNAVVDGAGRVRQVERLGVIDASIFPEIPSTPTNLTVIMLAERLAAAAGDLLR</sequence>
<dbReference type="SUPFAM" id="SSF54373">
    <property type="entry name" value="FAD-linked reductases, C-terminal domain"/>
    <property type="match status" value="1"/>
</dbReference>
<keyword evidence="3 6" id="KW-0285">Flavoprotein</keyword>
<dbReference type="OrthoDB" id="9785276at2"/>
<comment type="caution">
    <text evidence="8">The sequence shown here is derived from an EMBL/GenBank/DDBJ whole genome shotgun (WGS) entry which is preliminary data.</text>
</comment>
<gene>
    <name evidence="8" type="ORF">FXB38_16410</name>
</gene>
<evidence type="ECO:0000256" key="6">
    <source>
        <dbReference type="RuleBase" id="RU003968"/>
    </source>
</evidence>
<reference evidence="8 9" key="1">
    <citation type="submission" date="2019-08" db="EMBL/GenBank/DDBJ databases">
        <title>Bradyrhizobium hipponensis sp. nov., a rhizobium isolated from a Lupinus angustifolius root nodule in Tunisia.</title>
        <authorList>
            <person name="Off K."/>
            <person name="Rejili M."/>
            <person name="Mars M."/>
            <person name="Brachmann A."/>
            <person name="Marin M."/>
        </authorList>
    </citation>
    <scope>NUCLEOTIDE SEQUENCE [LARGE SCALE GENOMIC DNA]</scope>
    <source>
        <strain evidence="8 9">CTAW11</strain>
    </source>
</reference>
<dbReference type="Gene3D" id="3.50.50.60">
    <property type="entry name" value="FAD/NAD(P)-binding domain"/>
    <property type="match status" value="1"/>
</dbReference>
<dbReference type="Pfam" id="PF05199">
    <property type="entry name" value="GMC_oxred_C"/>
    <property type="match status" value="1"/>
</dbReference>
<evidence type="ECO:0000256" key="2">
    <source>
        <dbReference type="ARBA" id="ARBA00010790"/>
    </source>
</evidence>
<dbReference type="GO" id="GO:0050660">
    <property type="term" value="F:flavin adenine dinucleotide binding"/>
    <property type="evidence" value="ECO:0007669"/>
    <property type="project" value="InterPro"/>
</dbReference>
<feature type="binding site" evidence="5">
    <location>
        <position position="81"/>
    </location>
    <ligand>
        <name>FAD</name>
        <dbReference type="ChEBI" id="CHEBI:57692"/>
    </ligand>
</feature>
<accession>A0A5S4WR52</accession>
<dbReference type="PANTHER" id="PTHR11552:SF147">
    <property type="entry name" value="CHOLINE DEHYDROGENASE, MITOCHONDRIAL"/>
    <property type="match status" value="1"/>
</dbReference>
<name>A0A5S4WR52_9BRAD</name>
<dbReference type="InterPro" id="IPR036188">
    <property type="entry name" value="FAD/NAD-bd_sf"/>
</dbReference>
<dbReference type="InterPro" id="IPR000172">
    <property type="entry name" value="GMC_OxRdtase_N"/>
</dbReference>
<evidence type="ECO:0000259" key="7">
    <source>
        <dbReference type="PROSITE" id="PS00623"/>
    </source>
</evidence>
<dbReference type="EMBL" id="VSSR01000024">
    <property type="protein sequence ID" value="TYL84012.1"/>
    <property type="molecule type" value="Genomic_DNA"/>
</dbReference>
<dbReference type="InterPro" id="IPR012132">
    <property type="entry name" value="GMC_OxRdtase"/>
</dbReference>
<evidence type="ECO:0000313" key="8">
    <source>
        <dbReference type="EMBL" id="TYL84012.1"/>
    </source>
</evidence>
<dbReference type="PIRSF" id="PIRSF000137">
    <property type="entry name" value="Alcohol_oxidase"/>
    <property type="match status" value="1"/>
</dbReference>
<dbReference type="GO" id="GO:0016020">
    <property type="term" value="C:membrane"/>
    <property type="evidence" value="ECO:0007669"/>
    <property type="project" value="TreeGrafter"/>
</dbReference>
<protein>
    <submittedName>
        <fullName evidence="8">Dehydrogenase</fullName>
    </submittedName>
</protein>
<dbReference type="Gene3D" id="3.30.410.40">
    <property type="match status" value="1"/>
</dbReference>
<organism evidence="8 9">
    <name type="scientific">Bradyrhizobium cytisi</name>
    <dbReference type="NCBI Taxonomy" id="515489"/>
    <lineage>
        <taxon>Bacteria</taxon>
        <taxon>Pseudomonadati</taxon>
        <taxon>Pseudomonadota</taxon>
        <taxon>Alphaproteobacteria</taxon>
        <taxon>Hyphomicrobiales</taxon>
        <taxon>Nitrobacteraceae</taxon>
        <taxon>Bradyrhizobium</taxon>
    </lineage>
</organism>
<comment type="similarity">
    <text evidence="2 6">Belongs to the GMC oxidoreductase family.</text>
</comment>
<feature type="domain" description="Glucose-methanol-choline oxidoreductase N-terminal" evidence="7">
    <location>
        <begin position="79"/>
        <end position="102"/>
    </location>
</feature>
<comment type="cofactor">
    <cofactor evidence="1 5">
        <name>FAD</name>
        <dbReference type="ChEBI" id="CHEBI:57692"/>
    </cofactor>
</comment>
<proteinExistence type="inferred from homology"/>
<feature type="binding site" evidence="5">
    <location>
        <begin position="89"/>
        <end position="92"/>
    </location>
    <ligand>
        <name>FAD</name>
        <dbReference type="ChEBI" id="CHEBI:57692"/>
    </ligand>
</feature>
<dbReference type="AlphaFoldDB" id="A0A5S4WR52"/>
<evidence type="ECO:0000313" key="9">
    <source>
        <dbReference type="Proteomes" id="UP000324853"/>
    </source>
</evidence>
<keyword evidence="9" id="KW-1185">Reference proteome</keyword>
<dbReference type="PROSITE" id="PS00623">
    <property type="entry name" value="GMC_OXRED_1"/>
    <property type="match status" value="1"/>
</dbReference>
<keyword evidence="4 5" id="KW-0274">FAD</keyword>
<dbReference type="SUPFAM" id="SSF51905">
    <property type="entry name" value="FAD/NAD(P)-binding domain"/>
    <property type="match status" value="1"/>
</dbReference>
<dbReference type="RefSeq" id="WP_148751901.1">
    <property type="nucleotide sequence ID" value="NZ_VSSR01000024.1"/>
</dbReference>
<evidence type="ECO:0000256" key="4">
    <source>
        <dbReference type="ARBA" id="ARBA00022827"/>
    </source>
</evidence>
<dbReference type="GO" id="GO:0008812">
    <property type="term" value="F:choline dehydrogenase activity"/>
    <property type="evidence" value="ECO:0007669"/>
    <property type="project" value="TreeGrafter"/>
</dbReference>
<evidence type="ECO:0000256" key="5">
    <source>
        <dbReference type="PIRSR" id="PIRSR000137-2"/>
    </source>
</evidence>
<dbReference type="PANTHER" id="PTHR11552">
    <property type="entry name" value="GLUCOSE-METHANOL-CHOLINE GMC OXIDOREDUCTASE"/>
    <property type="match status" value="1"/>
</dbReference>
<dbReference type="Proteomes" id="UP000324853">
    <property type="component" value="Unassembled WGS sequence"/>
</dbReference>
<dbReference type="Pfam" id="PF00732">
    <property type="entry name" value="GMC_oxred_N"/>
    <property type="match status" value="1"/>
</dbReference>